<dbReference type="InterPro" id="IPR003583">
    <property type="entry name" value="Hlx-hairpin-Hlx_DNA-bd_motif"/>
</dbReference>
<feature type="domain" description="Helix-hairpin-helix DNA-binding motif class 1" evidence="2">
    <location>
        <begin position="163"/>
        <end position="182"/>
    </location>
</feature>
<dbReference type="PANTHER" id="PTHR21180">
    <property type="entry name" value="ENDONUCLEASE/EXONUCLEASE/PHOSPHATASE FAMILY DOMAIN-CONTAINING PROTEIN 1"/>
    <property type="match status" value="1"/>
</dbReference>
<evidence type="ECO:0000259" key="2">
    <source>
        <dbReference type="SMART" id="SM00278"/>
    </source>
</evidence>
<feature type="domain" description="Helix-hairpin-helix DNA-binding motif class 1" evidence="2">
    <location>
        <begin position="193"/>
        <end position="212"/>
    </location>
</feature>
<dbReference type="RefSeq" id="WP_172450722.1">
    <property type="nucleotide sequence ID" value="NZ_LYXE01000063.1"/>
</dbReference>
<dbReference type="PANTHER" id="PTHR21180:SF32">
    <property type="entry name" value="ENDONUCLEASE_EXONUCLEASE_PHOSPHATASE FAMILY DOMAIN-CONTAINING PROTEIN 1"/>
    <property type="match status" value="1"/>
</dbReference>
<dbReference type="InterPro" id="IPR019554">
    <property type="entry name" value="Soluble_ligand-bd"/>
</dbReference>
<dbReference type="Gene3D" id="1.10.150.310">
    <property type="entry name" value="Tex RuvX-like domain-like"/>
    <property type="match status" value="1"/>
</dbReference>
<dbReference type="Gene3D" id="3.10.560.10">
    <property type="entry name" value="Outer membrane lipoprotein wza domain like"/>
    <property type="match status" value="1"/>
</dbReference>
<proteinExistence type="predicted"/>
<keyword evidence="4" id="KW-1185">Reference proteome</keyword>
<dbReference type="AlphaFoldDB" id="A0A2H3L4I2"/>
<name>A0A2H3L4I2_9CHLR</name>
<dbReference type="InterPro" id="IPR010994">
    <property type="entry name" value="RuvA_2-like"/>
</dbReference>
<gene>
    <name evidence="3" type="ORF">A9Q02_00565</name>
</gene>
<dbReference type="InterPro" id="IPR051675">
    <property type="entry name" value="Endo/Exo/Phosphatase_dom_1"/>
</dbReference>
<protein>
    <recommendedName>
        <fullName evidence="2">Helix-hairpin-helix DNA-binding motif class 1 domain-containing protein</fullName>
    </recommendedName>
</protein>
<organism evidence="3 4">
    <name type="scientific">Candidatus Chloroploca asiatica</name>
    <dbReference type="NCBI Taxonomy" id="1506545"/>
    <lineage>
        <taxon>Bacteria</taxon>
        <taxon>Bacillati</taxon>
        <taxon>Chloroflexota</taxon>
        <taxon>Chloroflexia</taxon>
        <taxon>Chloroflexales</taxon>
        <taxon>Chloroflexineae</taxon>
        <taxon>Oscillochloridaceae</taxon>
        <taxon>Candidatus Chloroploca</taxon>
    </lineage>
</organism>
<dbReference type="SMART" id="SM00278">
    <property type="entry name" value="HhH1"/>
    <property type="match status" value="2"/>
</dbReference>
<evidence type="ECO:0000256" key="1">
    <source>
        <dbReference type="SAM" id="Phobius"/>
    </source>
</evidence>
<feature type="transmembrane region" description="Helical" evidence="1">
    <location>
        <begin position="12"/>
        <end position="31"/>
    </location>
</feature>
<keyword evidence="1" id="KW-0812">Transmembrane</keyword>
<evidence type="ECO:0000313" key="4">
    <source>
        <dbReference type="Proteomes" id="UP000220922"/>
    </source>
</evidence>
<dbReference type="SUPFAM" id="SSF47781">
    <property type="entry name" value="RuvA domain 2-like"/>
    <property type="match status" value="1"/>
</dbReference>
<evidence type="ECO:0000313" key="3">
    <source>
        <dbReference type="EMBL" id="PDV99744.1"/>
    </source>
</evidence>
<dbReference type="GO" id="GO:0015628">
    <property type="term" value="P:protein secretion by the type II secretion system"/>
    <property type="evidence" value="ECO:0007669"/>
    <property type="project" value="TreeGrafter"/>
</dbReference>
<dbReference type="Pfam" id="PF12836">
    <property type="entry name" value="HHH_3"/>
    <property type="match status" value="1"/>
</dbReference>
<dbReference type="EMBL" id="LYXE01000063">
    <property type="protein sequence ID" value="PDV99744.1"/>
    <property type="molecule type" value="Genomic_DNA"/>
</dbReference>
<keyword evidence="1" id="KW-0472">Membrane</keyword>
<accession>A0A2H3L4I2</accession>
<dbReference type="GO" id="GO:0003677">
    <property type="term" value="F:DNA binding"/>
    <property type="evidence" value="ECO:0007669"/>
    <property type="project" value="InterPro"/>
</dbReference>
<reference evidence="3 4" key="1">
    <citation type="submission" date="2016-05" db="EMBL/GenBank/DDBJ databases">
        <authorList>
            <person name="Lavstsen T."/>
            <person name="Jespersen J.S."/>
        </authorList>
    </citation>
    <scope>NUCLEOTIDE SEQUENCE [LARGE SCALE GENOMIC DNA]</scope>
    <source>
        <strain evidence="3 4">B7-9</strain>
    </source>
</reference>
<comment type="caution">
    <text evidence="3">The sequence shown here is derived from an EMBL/GenBank/DDBJ whole genome shotgun (WGS) entry which is preliminary data.</text>
</comment>
<sequence length="217" mass="23145">MDREFWLRQPRLIAAVVCFALGIIVAGVGLGNRWSQPQPVAFTSSLSQPSDLFADVVPLDAPVEALEAAEPVELVIYISGAVLRPDVYRLPAEARIKDVVMAAGGFTPDAATEAINLAQPLLDADHIHVPYQHDGQASRADPGETTHTAGGTHLIDLNRATSAELETLPGVGPVLAQRIVGRRTEQGPYTSVEQLRDVTGIGDKLFGQLEALVTVGR</sequence>
<keyword evidence="1" id="KW-1133">Transmembrane helix</keyword>
<dbReference type="GO" id="GO:0006281">
    <property type="term" value="P:DNA repair"/>
    <property type="evidence" value="ECO:0007669"/>
    <property type="project" value="InterPro"/>
</dbReference>
<dbReference type="GO" id="GO:0015627">
    <property type="term" value="C:type II protein secretion system complex"/>
    <property type="evidence" value="ECO:0007669"/>
    <property type="project" value="TreeGrafter"/>
</dbReference>
<dbReference type="Proteomes" id="UP000220922">
    <property type="component" value="Unassembled WGS sequence"/>
</dbReference>
<dbReference type="Pfam" id="PF10531">
    <property type="entry name" value="SLBB"/>
    <property type="match status" value="1"/>
</dbReference>